<evidence type="ECO:0000313" key="2">
    <source>
        <dbReference type="Proteomes" id="UP000663831"/>
    </source>
</evidence>
<gene>
    <name evidence="1" type="ORF">RDB_LOCUS163024</name>
</gene>
<name>A0A8H3HII7_9AGAM</name>
<protein>
    <recommendedName>
        <fullName evidence="3">F-box domain-containing protein</fullName>
    </recommendedName>
</protein>
<accession>A0A8H3HII7</accession>
<evidence type="ECO:0000313" key="1">
    <source>
        <dbReference type="EMBL" id="CAE6534840.1"/>
    </source>
</evidence>
<proteinExistence type="predicted"/>
<dbReference type="Proteomes" id="UP000663831">
    <property type="component" value="Unassembled WGS sequence"/>
</dbReference>
<comment type="caution">
    <text evidence="1">The sequence shown here is derived from an EMBL/GenBank/DDBJ whole genome shotgun (WGS) entry which is preliminary data.</text>
</comment>
<evidence type="ECO:0008006" key="3">
    <source>
        <dbReference type="Google" id="ProtNLM"/>
    </source>
</evidence>
<sequence length="462" mass="52112">MYAQSNCFPGDTMQRWQEAGSMLSATLKNYLDSCCNLETAHLHDNARSTDLVSRIDSALDSLHVTLAQQLTQSRSTLARTRNRSASTLCRLSKEILTEILLDVIYVPTKHERKFKIEMGSRVQMIYWRLHALGLVCSVWRNVAVNCQSAWRVFPFMDCEELSNKPLTKDLSLQRGANRLYLSAIRSRSWERLKGLEMVVEHVHRFSSADIRSVEHTDLKQILSLFLESKHPIALSHLSIAHTLQPYLDSVFYYPDTSVPELSDYLVLKDSPAQTRLGEILQSLSVFCVSGAVFIHWDMITFSTRLTELCLHQITLGYDSDLLKFLRAASTARELRDLKIIAVRTITDPIPPLSYPKLSFPKLQTVLLGELAYNVLAVVLASIPPGTHRLSLLLGGRCLAFDLDRETQLPFDTRMFCDLFKKYTVDTLILDESLKSFLGALKLGALDAGAQDTQDAELGVEKG</sequence>
<dbReference type="EMBL" id="CAJMWV010008308">
    <property type="protein sequence ID" value="CAE6534840.1"/>
    <property type="molecule type" value="Genomic_DNA"/>
</dbReference>
<dbReference type="AlphaFoldDB" id="A0A8H3HII7"/>
<reference evidence="1" key="1">
    <citation type="submission" date="2021-01" db="EMBL/GenBank/DDBJ databases">
        <authorList>
            <person name="Kaushik A."/>
        </authorList>
    </citation>
    <scope>NUCLEOTIDE SEQUENCE</scope>
    <source>
        <strain evidence="1">AG3-1AP</strain>
    </source>
</reference>
<organism evidence="1 2">
    <name type="scientific">Rhizoctonia solani</name>
    <dbReference type="NCBI Taxonomy" id="456999"/>
    <lineage>
        <taxon>Eukaryota</taxon>
        <taxon>Fungi</taxon>
        <taxon>Dikarya</taxon>
        <taxon>Basidiomycota</taxon>
        <taxon>Agaricomycotina</taxon>
        <taxon>Agaricomycetes</taxon>
        <taxon>Cantharellales</taxon>
        <taxon>Ceratobasidiaceae</taxon>
        <taxon>Rhizoctonia</taxon>
    </lineage>
</organism>